<dbReference type="InterPro" id="IPR007295">
    <property type="entry name" value="DUF402"/>
</dbReference>
<dbReference type="Pfam" id="PF04167">
    <property type="entry name" value="DUF402"/>
    <property type="match status" value="1"/>
</dbReference>
<dbReference type="Proteomes" id="UP001500618">
    <property type="component" value="Unassembled WGS sequence"/>
</dbReference>
<dbReference type="PANTHER" id="PTHR39159:SF1">
    <property type="entry name" value="UPF0374 PROTEIN YGAC"/>
    <property type="match status" value="1"/>
</dbReference>
<sequence length="167" mass="18968">MTDFRMVFTKYDGSRHWHETLELLGEDQHGLWIGASSGSVIQRGDEPPITLPQPHVILIPAEPHWWTVVFNGPQETYLEVYCDICTVPVRTDNQVTMVDLDLDVVRRWDGVVEILDEDEFEIHQVTYGYSPEVIASARKAADELAEIVRSGAEPFATAYKPWLAKVS</sequence>
<proteinExistence type="predicted"/>
<reference evidence="4" key="1">
    <citation type="journal article" date="2019" name="Int. J. Syst. Evol. Microbiol.">
        <title>The Global Catalogue of Microorganisms (GCM) 10K type strain sequencing project: providing services to taxonomists for standard genome sequencing and annotation.</title>
        <authorList>
            <consortium name="The Broad Institute Genomics Platform"/>
            <consortium name="The Broad Institute Genome Sequencing Center for Infectious Disease"/>
            <person name="Wu L."/>
            <person name="Ma J."/>
        </authorList>
    </citation>
    <scope>NUCLEOTIDE SEQUENCE [LARGE SCALE GENOMIC DNA]</scope>
    <source>
        <strain evidence="4">JCM 14718</strain>
    </source>
</reference>
<dbReference type="PANTHER" id="PTHR39159">
    <property type="match status" value="1"/>
</dbReference>
<evidence type="ECO:0000259" key="2">
    <source>
        <dbReference type="Pfam" id="PF04167"/>
    </source>
</evidence>
<dbReference type="RefSeq" id="WP_344307034.1">
    <property type="nucleotide sequence ID" value="NZ_BAAANY010000002.1"/>
</dbReference>
<dbReference type="InterPro" id="IPR050212">
    <property type="entry name" value="Ntdp-like"/>
</dbReference>
<evidence type="ECO:0000313" key="3">
    <source>
        <dbReference type="EMBL" id="GAA1660156.1"/>
    </source>
</evidence>
<dbReference type="InterPro" id="IPR035930">
    <property type="entry name" value="FomD-like_sf"/>
</dbReference>
<dbReference type="SUPFAM" id="SSF159234">
    <property type="entry name" value="FomD-like"/>
    <property type="match status" value="1"/>
</dbReference>
<feature type="domain" description="DUF402" evidence="2">
    <location>
        <begin position="54"/>
        <end position="150"/>
    </location>
</feature>
<dbReference type="Gene3D" id="2.40.380.10">
    <property type="entry name" value="FomD-like"/>
    <property type="match status" value="1"/>
</dbReference>
<comment type="caution">
    <text evidence="3">The sequence shown here is derived from an EMBL/GenBank/DDBJ whole genome shotgun (WGS) entry which is preliminary data.</text>
</comment>
<evidence type="ECO:0000256" key="1">
    <source>
        <dbReference type="ARBA" id="ARBA00022801"/>
    </source>
</evidence>
<keyword evidence="1" id="KW-0378">Hydrolase</keyword>
<accession>A0ABN2FVE5</accession>
<organism evidence="3 4">
    <name type="scientific">Fodinicola feengrottensis</name>
    <dbReference type="NCBI Taxonomy" id="435914"/>
    <lineage>
        <taxon>Bacteria</taxon>
        <taxon>Bacillati</taxon>
        <taxon>Actinomycetota</taxon>
        <taxon>Actinomycetes</taxon>
        <taxon>Mycobacteriales</taxon>
        <taxon>Fodinicola</taxon>
    </lineage>
</organism>
<name>A0ABN2FVE5_9ACTN</name>
<dbReference type="EMBL" id="BAAANY010000002">
    <property type="protein sequence ID" value="GAA1660156.1"/>
    <property type="molecule type" value="Genomic_DNA"/>
</dbReference>
<evidence type="ECO:0000313" key="4">
    <source>
        <dbReference type="Proteomes" id="UP001500618"/>
    </source>
</evidence>
<protein>
    <recommendedName>
        <fullName evidence="2">DUF402 domain-containing protein</fullName>
    </recommendedName>
</protein>
<keyword evidence="4" id="KW-1185">Reference proteome</keyword>
<gene>
    <name evidence="3" type="ORF">GCM10009765_06950</name>
</gene>